<dbReference type="GO" id="GO:0004305">
    <property type="term" value="F:ethanolamine kinase activity"/>
    <property type="evidence" value="ECO:0007669"/>
    <property type="project" value="UniProtKB-EC"/>
</dbReference>
<evidence type="ECO:0000256" key="1">
    <source>
        <dbReference type="ARBA" id="ARBA00023209"/>
    </source>
</evidence>
<evidence type="ECO:0000256" key="3">
    <source>
        <dbReference type="ARBA" id="ARBA00037883"/>
    </source>
</evidence>
<dbReference type="EC" id="2.7.1.82" evidence="5"/>
<comment type="pathway">
    <text evidence="3">Phospholipid metabolism; phosphatidylethanolamine biosynthesis; phosphatidylethanolamine from ethanolamine: step 1/3.</text>
</comment>
<sequence>MDDAVLVRIYGKRTELFVNREDEVTSFQLLGAHGCAPALYCTFQNGLCYQFMRGLALGPEHVRDTQIFRLIAHEMARYHCIPAHNGCIPKSGLWQKLDKYLSILNIDEGLPDRWPAGAPSLKDLENELSWLKKYLPTLESPIVLCHNDLLCKNVIYNEEEGHVRFIDYEYTGYNYQAYDIANHFNEFAGVSEPDYRLFPGRQAQLHWLRHYLEAYRRMKNEEGDLQEEEVEDLYAQVNQFVLVSLWPFFFFNFTV</sequence>
<keyword evidence="6" id="KW-0418">Kinase</keyword>
<dbReference type="GO" id="GO:0006646">
    <property type="term" value="P:phosphatidylethanolamine biosynthetic process"/>
    <property type="evidence" value="ECO:0007669"/>
    <property type="project" value="TreeGrafter"/>
</dbReference>
<dbReference type="PANTHER" id="PTHR22603:SF94">
    <property type="entry name" value="ETHANOLAMINE KINASE 2"/>
    <property type="match status" value="1"/>
</dbReference>
<dbReference type="Proteomes" id="UP001295444">
    <property type="component" value="Chromosome 01"/>
</dbReference>
<keyword evidence="1" id="KW-0443">Lipid metabolism</keyword>
<protein>
    <recommendedName>
        <fullName evidence="5">ethanolamine kinase</fullName>
        <ecNumber evidence="5">2.7.1.82</ecNumber>
    </recommendedName>
</protein>
<keyword evidence="1" id="KW-0594">Phospholipid biosynthesis</keyword>
<evidence type="ECO:0000256" key="4">
    <source>
        <dbReference type="ARBA" id="ARBA00038211"/>
    </source>
</evidence>
<evidence type="ECO:0000313" key="7">
    <source>
        <dbReference type="Proteomes" id="UP001295444"/>
    </source>
</evidence>
<accession>A0AAD1R179</accession>
<dbReference type="PANTHER" id="PTHR22603">
    <property type="entry name" value="CHOLINE/ETHANOALAMINE KINASE"/>
    <property type="match status" value="1"/>
</dbReference>
<evidence type="ECO:0000256" key="2">
    <source>
        <dbReference type="ARBA" id="ARBA00023264"/>
    </source>
</evidence>
<dbReference type="SUPFAM" id="SSF56112">
    <property type="entry name" value="Protein kinase-like (PK-like)"/>
    <property type="match status" value="1"/>
</dbReference>
<dbReference type="EMBL" id="OW240912">
    <property type="protein sequence ID" value="CAH2221264.1"/>
    <property type="molecule type" value="Genomic_DNA"/>
</dbReference>
<name>A0AAD1R179_PELCU</name>
<evidence type="ECO:0000256" key="5">
    <source>
        <dbReference type="ARBA" id="ARBA00038874"/>
    </source>
</evidence>
<gene>
    <name evidence="6" type="ORF">PECUL_23A017521</name>
</gene>
<dbReference type="AlphaFoldDB" id="A0AAD1R179"/>
<keyword evidence="2" id="KW-1208">Phospholipid metabolism</keyword>
<dbReference type="InterPro" id="IPR011009">
    <property type="entry name" value="Kinase-like_dom_sf"/>
</dbReference>
<dbReference type="GO" id="GO:0005737">
    <property type="term" value="C:cytoplasm"/>
    <property type="evidence" value="ECO:0007669"/>
    <property type="project" value="TreeGrafter"/>
</dbReference>
<evidence type="ECO:0000313" key="6">
    <source>
        <dbReference type="EMBL" id="CAH2221264.1"/>
    </source>
</evidence>
<dbReference type="Gene3D" id="3.90.1200.10">
    <property type="match status" value="1"/>
</dbReference>
<reference evidence="6" key="1">
    <citation type="submission" date="2022-03" db="EMBL/GenBank/DDBJ databases">
        <authorList>
            <person name="Alioto T."/>
            <person name="Alioto T."/>
            <person name="Gomez Garrido J."/>
        </authorList>
    </citation>
    <scope>NUCLEOTIDE SEQUENCE</scope>
</reference>
<keyword evidence="7" id="KW-1185">Reference proteome</keyword>
<keyword evidence="1" id="KW-0444">Lipid biosynthesis</keyword>
<comment type="similarity">
    <text evidence="4">Belongs to the choline/ethanolamine kinase family.</text>
</comment>
<organism evidence="6 7">
    <name type="scientific">Pelobates cultripes</name>
    <name type="common">Western spadefoot toad</name>
    <dbReference type="NCBI Taxonomy" id="61616"/>
    <lineage>
        <taxon>Eukaryota</taxon>
        <taxon>Metazoa</taxon>
        <taxon>Chordata</taxon>
        <taxon>Craniata</taxon>
        <taxon>Vertebrata</taxon>
        <taxon>Euteleostomi</taxon>
        <taxon>Amphibia</taxon>
        <taxon>Batrachia</taxon>
        <taxon>Anura</taxon>
        <taxon>Pelobatoidea</taxon>
        <taxon>Pelobatidae</taxon>
        <taxon>Pelobates</taxon>
    </lineage>
</organism>
<dbReference type="CDD" id="cd05157">
    <property type="entry name" value="ETNK_euk"/>
    <property type="match status" value="1"/>
</dbReference>
<keyword evidence="6" id="KW-0808">Transferase</keyword>
<dbReference type="Pfam" id="PF01633">
    <property type="entry name" value="Choline_kinase"/>
    <property type="match status" value="1"/>
</dbReference>
<proteinExistence type="inferred from homology"/>